<gene>
    <name evidence="3" type="ORF">ACFFRI_21610</name>
</gene>
<organism evidence="3 4">
    <name type="scientific">Nocardioides plantarum</name>
    <dbReference type="NCBI Taxonomy" id="29299"/>
    <lineage>
        <taxon>Bacteria</taxon>
        <taxon>Bacillati</taxon>
        <taxon>Actinomycetota</taxon>
        <taxon>Actinomycetes</taxon>
        <taxon>Propionibacteriales</taxon>
        <taxon>Nocardioidaceae</taxon>
        <taxon>Nocardioides</taxon>
    </lineage>
</organism>
<dbReference type="Proteomes" id="UP001589750">
    <property type="component" value="Unassembled WGS sequence"/>
</dbReference>
<dbReference type="SUPFAM" id="SSF55073">
    <property type="entry name" value="Nucleotide cyclase"/>
    <property type="match status" value="1"/>
</dbReference>
<dbReference type="Gene3D" id="3.30.70.1230">
    <property type="entry name" value="Nucleotide cyclase"/>
    <property type="match status" value="1"/>
</dbReference>
<dbReference type="SMART" id="SM00044">
    <property type="entry name" value="CYCc"/>
    <property type="match status" value="1"/>
</dbReference>
<dbReference type="RefSeq" id="WP_246084075.1">
    <property type="nucleotide sequence ID" value="NZ_JBHMDG010000037.1"/>
</dbReference>
<dbReference type="PANTHER" id="PTHR43081">
    <property type="entry name" value="ADENYLATE CYCLASE, TERMINAL-DIFFERENTIATION SPECIFIC-RELATED"/>
    <property type="match status" value="1"/>
</dbReference>
<proteinExistence type="inferred from homology"/>
<name>A0ABV5KFZ8_9ACTN</name>
<protein>
    <submittedName>
        <fullName evidence="3">Adenylate/guanylate cyclase domain-containing protein</fullName>
        <ecNumber evidence="3">4.6.1.-</ecNumber>
    </submittedName>
</protein>
<dbReference type="InterPro" id="IPR050697">
    <property type="entry name" value="Adenylyl/Guanylyl_Cyclase_3/4"/>
</dbReference>
<evidence type="ECO:0000256" key="1">
    <source>
        <dbReference type="ARBA" id="ARBA00005381"/>
    </source>
</evidence>
<dbReference type="CDD" id="cd07302">
    <property type="entry name" value="CHD"/>
    <property type="match status" value="1"/>
</dbReference>
<accession>A0ABV5KFZ8</accession>
<evidence type="ECO:0000313" key="3">
    <source>
        <dbReference type="EMBL" id="MFB9315656.1"/>
    </source>
</evidence>
<reference evidence="3 4" key="1">
    <citation type="submission" date="2024-09" db="EMBL/GenBank/DDBJ databases">
        <authorList>
            <person name="Sun Q."/>
            <person name="Mori K."/>
        </authorList>
    </citation>
    <scope>NUCLEOTIDE SEQUENCE [LARGE SCALE GENOMIC DNA]</scope>
    <source>
        <strain evidence="3 4">JCM 9626</strain>
    </source>
</reference>
<dbReference type="PROSITE" id="PS50125">
    <property type="entry name" value="GUANYLATE_CYCLASE_2"/>
    <property type="match status" value="1"/>
</dbReference>
<dbReference type="EMBL" id="JBHMDG010000037">
    <property type="protein sequence ID" value="MFB9315656.1"/>
    <property type="molecule type" value="Genomic_DNA"/>
</dbReference>
<dbReference type="PANTHER" id="PTHR43081:SF1">
    <property type="entry name" value="ADENYLATE CYCLASE, TERMINAL-DIFFERENTIATION SPECIFIC"/>
    <property type="match status" value="1"/>
</dbReference>
<keyword evidence="3" id="KW-0456">Lyase</keyword>
<evidence type="ECO:0000259" key="2">
    <source>
        <dbReference type="PROSITE" id="PS50125"/>
    </source>
</evidence>
<keyword evidence="4" id="KW-1185">Reference proteome</keyword>
<dbReference type="Pfam" id="PF00211">
    <property type="entry name" value="Guanylate_cyc"/>
    <property type="match status" value="1"/>
</dbReference>
<feature type="domain" description="Guanylate cyclase" evidence="2">
    <location>
        <begin position="112"/>
        <end position="222"/>
    </location>
</feature>
<sequence length="279" mass="30179">MFTPADVDALRGAQELVELGILSAERQAALVRTWGRSFARLADWQTSLLATVALESGADLDESTATLAAEVVPRVEALQSYVWRRHLVSASARRLADAEPTAGSPGSAAPLTVGFVDIVGYTSRSKSLTEHELVAWIETFENETTALVVARGGRIIKNIGDEVLYVADDPRAALDVALELCRRGSDEADPFPEVRAGLAHGVTVRRLGDVYGETVNIAARLTSAARPGSVLVDRGAYAALNGVDDDVEVHHPDFHFRLLRRLSVKGYSRLAAWVVRPRD</sequence>
<comment type="similarity">
    <text evidence="1">Belongs to the adenylyl cyclase class-3 family.</text>
</comment>
<evidence type="ECO:0000313" key="4">
    <source>
        <dbReference type="Proteomes" id="UP001589750"/>
    </source>
</evidence>
<comment type="caution">
    <text evidence="3">The sequence shown here is derived from an EMBL/GenBank/DDBJ whole genome shotgun (WGS) entry which is preliminary data.</text>
</comment>
<dbReference type="InterPro" id="IPR029787">
    <property type="entry name" value="Nucleotide_cyclase"/>
</dbReference>
<dbReference type="GO" id="GO:0016829">
    <property type="term" value="F:lyase activity"/>
    <property type="evidence" value="ECO:0007669"/>
    <property type="project" value="UniProtKB-KW"/>
</dbReference>
<dbReference type="EC" id="4.6.1.-" evidence="3"/>
<dbReference type="InterPro" id="IPR001054">
    <property type="entry name" value="A/G_cyclase"/>
</dbReference>